<dbReference type="STRING" id="767434.Fraau_0989"/>
<proteinExistence type="predicted"/>
<dbReference type="PROSITE" id="PS51257">
    <property type="entry name" value="PROKAR_LIPOPROTEIN"/>
    <property type="match status" value="1"/>
</dbReference>
<feature type="chain" id="PRO_5003614157" evidence="1">
    <location>
        <begin position="24"/>
        <end position="66"/>
    </location>
</feature>
<keyword evidence="1" id="KW-0732">Signal</keyword>
<accession>H8L2I6</accession>
<gene>
    <name evidence="2" type="ordered locus">Fraau_0989</name>
</gene>
<keyword evidence="2" id="KW-0449">Lipoprotein</keyword>
<evidence type="ECO:0000256" key="1">
    <source>
        <dbReference type="SAM" id="SignalP"/>
    </source>
</evidence>
<sequence length="66" mass="7322">MPNKRPLRSLLICVLLVSGCAQSGVVRPQLQCPQPAPVPASLMQLPTYRQQLQQQLFESAPMPTHK</sequence>
<dbReference type="KEGG" id="fau:Fraau_0989"/>
<evidence type="ECO:0000313" key="2">
    <source>
        <dbReference type="EMBL" id="AFC85453.1"/>
    </source>
</evidence>
<feature type="signal peptide" evidence="1">
    <location>
        <begin position="1"/>
        <end position="23"/>
    </location>
</feature>
<organism evidence="2 3">
    <name type="scientific">Frateuria aurantia (strain ATCC 33424 / DSM 6220 / KCTC 2777 / LMG 1558 / NBRC 3245 / NCIMB 13370)</name>
    <name type="common">Acetobacter aurantius</name>
    <dbReference type="NCBI Taxonomy" id="767434"/>
    <lineage>
        <taxon>Bacteria</taxon>
        <taxon>Pseudomonadati</taxon>
        <taxon>Pseudomonadota</taxon>
        <taxon>Gammaproteobacteria</taxon>
        <taxon>Lysobacterales</taxon>
        <taxon>Rhodanobacteraceae</taxon>
        <taxon>Frateuria</taxon>
    </lineage>
</organism>
<protein>
    <submittedName>
        <fullName evidence="2">Lipoprotein Rz1</fullName>
    </submittedName>
</protein>
<evidence type="ECO:0000313" key="3">
    <source>
        <dbReference type="Proteomes" id="UP000005234"/>
    </source>
</evidence>
<dbReference type="EMBL" id="CP003350">
    <property type="protein sequence ID" value="AFC85453.1"/>
    <property type="molecule type" value="Genomic_DNA"/>
</dbReference>
<dbReference type="AlphaFoldDB" id="H8L2I6"/>
<keyword evidence="3" id="KW-1185">Reference proteome</keyword>
<name>H8L2I6_FRAAD</name>
<reference evidence="2" key="1">
    <citation type="submission" date="2012-02" db="EMBL/GenBank/DDBJ databases">
        <title>The complete genome of Frateuria aurantia DSM 6220.</title>
        <authorList>
            <consortium name="US DOE Joint Genome Institute (JGI-PGF)"/>
            <person name="Lucas S."/>
            <person name="Copeland A."/>
            <person name="Lapidus A."/>
            <person name="Glavina del Rio T."/>
            <person name="Dalin E."/>
            <person name="Tice H."/>
            <person name="Bruce D."/>
            <person name="Goodwin L."/>
            <person name="Pitluck S."/>
            <person name="Peters L."/>
            <person name="Ovchinnikova G."/>
            <person name="Teshima H."/>
            <person name="Kyrpides N."/>
            <person name="Mavromatis K."/>
            <person name="Ivanova N."/>
            <person name="Brettin T."/>
            <person name="Detter J.C."/>
            <person name="Han C."/>
            <person name="Larimer F."/>
            <person name="Land M."/>
            <person name="Hauser L."/>
            <person name="Markowitz V."/>
            <person name="Cheng J.-F."/>
            <person name="Hugenholtz P."/>
            <person name="Woyke T."/>
            <person name="Wu D."/>
            <person name="Brambilla E."/>
            <person name="Klenk H.-P."/>
            <person name="Eisen J.A."/>
        </authorList>
    </citation>
    <scope>NUCLEOTIDE SEQUENCE</scope>
    <source>
        <strain evidence="2">DSM 6220</strain>
    </source>
</reference>
<dbReference type="HOGENOM" id="CLU_2824834_0_0_6"/>
<dbReference type="Proteomes" id="UP000005234">
    <property type="component" value="Chromosome"/>
</dbReference>